<dbReference type="EnsemblProtists" id="PYU1_T003106">
    <property type="protein sequence ID" value="PYU1_T003106"/>
    <property type="gene ID" value="PYU1_G003102"/>
</dbReference>
<sequence>MKSFFAATATVASTISAVSGLTYVDPAAAEYFQSATGNVIEIIQEVNGTTGAVWDDWLQKVWIGSNTIATPGVGRGMVGLGRNIASYHAVETITGAALPVDDVSKIPTITYTVTTFGGFPWTAHTGFVQFIPTDGGKKTTLNWSNKTTPKKNADGTTYDDSALRAYITTAVTAQVKSWAEAYKQ</sequence>
<accession>K3WDR5</accession>
<keyword evidence="1" id="KW-0732">Signal</keyword>
<keyword evidence="3" id="KW-1185">Reference proteome</keyword>
<dbReference type="HOGENOM" id="CLU_091906_1_0_1"/>
<name>K3WDR5_GLOUD</name>
<dbReference type="AlphaFoldDB" id="K3WDR5"/>
<protein>
    <submittedName>
        <fullName evidence="2">Uncharacterized protein</fullName>
    </submittedName>
</protein>
<organism evidence="2 3">
    <name type="scientific">Globisporangium ultimum (strain ATCC 200006 / CBS 805.95 / DAOM BR144)</name>
    <name type="common">Pythium ultimum</name>
    <dbReference type="NCBI Taxonomy" id="431595"/>
    <lineage>
        <taxon>Eukaryota</taxon>
        <taxon>Sar</taxon>
        <taxon>Stramenopiles</taxon>
        <taxon>Oomycota</taxon>
        <taxon>Peronosporomycetes</taxon>
        <taxon>Pythiales</taxon>
        <taxon>Pythiaceae</taxon>
        <taxon>Globisporangium</taxon>
    </lineage>
</organism>
<reference evidence="3" key="2">
    <citation type="submission" date="2010-04" db="EMBL/GenBank/DDBJ databases">
        <authorList>
            <person name="Buell R."/>
            <person name="Hamilton J."/>
            <person name="Hostetler J."/>
        </authorList>
    </citation>
    <scope>NUCLEOTIDE SEQUENCE [LARGE SCALE GENOMIC DNA]</scope>
    <source>
        <strain evidence="3">DAOM:BR144</strain>
    </source>
</reference>
<dbReference type="VEuPathDB" id="FungiDB:PYU1_G003102"/>
<dbReference type="EMBL" id="GL376603">
    <property type="status" value="NOT_ANNOTATED_CDS"/>
    <property type="molecule type" value="Genomic_DNA"/>
</dbReference>
<evidence type="ECO:0000256" key="1">
    <source>
        <dbReference type="SAM" id="SignalP"/>
    </source>
</evidence>
<feature type="signal peptide" evidence="1">
    <location>
        <begin position="1"/>
        <end position="20"/>
    </location>
</feature>
<feature type="chain" id="PRO_5003867830" evidence="1">
    <location>
        <begin position="21"/>
        <end position="184"/>
    </location>
</feature>
<reference evidence="2" key="3">
    <citation type="submission" date="2015-02" db="UniProtKB">
        <authorList>
            <consortium name="EnsemblProtists"/>
        </authorList>
    </citation>
    <scope>IDENTIFICATION</scope>
    <source>
        <strain evidence="2">DAOM BR144</strain>
    </source>
</reference>
<dbReference type="InParanoid" id="K3WDR5"/>
<proteinExistence type="predicted"/>
<evidence type="ECO:0000313" key="3">
    <source>
        <dbReference type="Proteomes" id="UP000019132"/>
    </source>
</evidence>
<dbReference type="Proteomes" id="UP000019132">
    <property type="component" value="Unassembled WGS sequence"/>
</dbReference>
<evidence type="ECO:0000313" key="2">
    <source>
        <dbReference type="EnsemblProtists" id="PYU1_T003106"/>
    </source>
</evidence>
<reference evidence="3" key="1">
    <citation type="journal article" date="2010" name="Genome Biol.">
        <title>Genome sequence of the necrotrophic plant pathogen Pythium ultimum reveals original pathogenicity mechanisms and effector repertoire.</title>
        <authorList>
            <person name="Levesque C.A."/>
            <person name="Brouwer H."/>
            <person name="Cano L."/>
            <person name="Hamilton J.P."/>
            <person name="Holt C."/>
            <person name="Huitema E."/>
            <person name="Raffaele S."/>
            <person name="Robideau G.P."/>
            <person name="Thines M."/>
            <person name="Win J."/>
            <person name="Zerillo M.M."/>
            <person name="Beakes G.W."/>
            <person name="Boore J.L."/>
            <person name="Busam D."/>
            <person name="Dumas B."/>
            <person name="Ferriera S."/>
            <person name="Fuerstenberg S.I."/>
            <person name="Gachon C.M."/>
            <person name="Gaulin E."/>
            <person name="Govers F."/>
            <person name="Grenville-Briggs L."/>
            <person name="Horner N."/>
            <person name="Hostetler J."/>
            <person name="Jiang R.H."/>
            <person name="Johnson J."/>
            <person name="Krajaejun T."/>
            <person name="Lin H."/>
            <person name="Meijer H.J."/>
            <person name="Moore B."/>
            <person name="Morris P."/>
            <person name="Phuntmart V."/>
            <person name="Puiu D."/>
            <person name="Shetty J."/>
            <person name="Stajich J.E."/>
            <person name="Tripathy S."/>
            <person name="Wawra S."/>
            <person name="van West P."/>
            <person name="Whitty B.R."/>
            <person name="Coutinho P.M."/>
            <person name="Henrissat B."/>
            <person name="Martin F."/>
            <person name="Thomas P.D."/>
            <person name="Tyler B.M."/>
            <person name="De Vries R.P."/>
            <person name="Kamoun S."/>
            <person name="Yandell M."/>
            <person name="Tisserat N."/>
            <person name="Buell C.R."/>
        </authorList>
    </citation>
    <scope>NUCLEOTIDE SEQUENCE</scope>
    <source>
        <strain evidence="3">DAOM:BR144</strain>
    </source>
</reference>